<evidence type="ECO:0000313" key="2">
    <source>
        <dbReference type="EMBL" id="EGC46662.1"/>
    </source>
</evidence>
<proteinExistence type="predicted"/>
<dbReference type="EMBL" id="DS990639">
    <property type="protein sequence ID" value="EGC46662.1"/>
    <property type="molecule type" value="Genomic_DNA"/>
</dbReference>
<feature type="compositionally biased region" description="Basic and acidic residues" evidence="1">
    <location>
        <begin position="37"/>
        <end position="52"/>
    </location>
</feature>
<sequence length="143" mass="14915">MTPGGLTNLGAPAGQPANHGQPGNGDRTNPRRNHVRPILDVHDAPDVHDVPRAARATVPGRLHPTSPVRGQPMGPWPSGPVAPHQRIHDGPEIQRKMGQYFEKGSSAGPASLPACRPAALPPAPRPAKDLPSPGLGQGRDLLA</sequence>
<accession>F0UJX4</accession>
<dbReference type="AlphaFoldDB" id="F0UJX4"/>
<reference evidence="3" key="1">
    <citation type="submission" date="2008-07" db="EMBL/GenBank/DDBJ databases">
        <title>Annotation of Ajellomyces capsulatus strain H88.</title>
        <authorList>
            <person name="Champion M."/>
            <person name="Cuomo C."/>
            <person name="Ma L.-J."/>
            <person name="Henn M.R."/>
            <person name="Sil A."/>
            <person name="Goldman B."/>
            <person name="Young S.K."/>
            <person name="Kodira C.D."/>
            <person name="Zeng Q."/>
            <person name="Koehrsen M."/>
            <person name="Alvarado L."/>
            <person name="Berlin A."/>
            <person name="Borenstein D."/>
            <person name="Chen Z."/>
            <person name="Engels R."/>
            <person name="Freedman E."/>
            <person name="Gellesch M."/>
            <person name="Goldberg J."/>
            <person name="Griggs A."/>
            <person name="Gujja S."/>
            <person name="Heiman D."/>
            <person name="Hepburn T."/>
            <person name="Howarth C."/>
            <person name="Jen D."/>
            <person name="Larson L."/>
            <person name="Lewis B."/>
            <person name="Mehta T."/>
            <person name="Park D."/>
            <person name="Pearson M."/>
            <person name="Roberts A."/>
            <person name="Saif S."/>
            <person name="Shea T."/>
            <person name="Shenoy N."/>
            <person name="Sisk P."/>
            <person name="Stolte C."/>
            <person name="Sykes S."/>
            <person name="Walk T."/>
            <person name="White J."/>
            <person name="Yandava C."/>
            <person name="Klein B."/>
            <person name="McEwen J.G."/>
            <person name="Puccia R."/>
            <person name="Goldman G.H."/>
            <person name="Felipe M.S."/>
            <person name="Nino-Vega G."/>
            <person name="San-Blas G."/>
            <person name="Taylor J."/>
            <person name="Mendoza L."/>
            <person name="Galagan J."/>
            <person name="Nusbaum C."/>
            <person name="Birren B."/>
        </authorList>
    </citation>
    <scope>NUCLEOTIDE SEQUENCE [LARGE SCALE GENOMIC DNA]</scope>
    <source>
        <strain evidence="3">H88</strain>
    </source>
</reference>
<organism evidence="3">
    <name type="scientific">Ajellomyces capsulatus (strain H88)</name>
    <name type="common">Darling's disease fungus</name>
    <name type="synonym">Histoplasma capsulatum</name>
    <dbReference type="NCBI Taxonomy" id="544711"/>
    <lineage>
        <taxon>Eukaryota</taxon>
        <taxon>Fungi</taxon>
        <taxon>Dikarya</taxon>
        <taxon>Ascomycota</taxon>
        <taxon>Pezizomycotina</taxon>
        <taxon>Eurotiomycetes</taxon>
        <taxon>Eurotiomycetidae</taxon>
        <taxon>Onygenales</taxon>
        <taxon>Ajellomycetaceae</taxon>
        <taxon>Histoplasma</taxon>
    </lineage>
</organism>
<feature type="compositionally biased region" description="Basic and acidic residues" evidence="1">
    <location>
        <begin position="86"/>
        <end position="95"/>
    </location>
</feature>
<name>F0UJX4_AJEC8</name>
<dbReference type="HOGENOM" id="CLU_1834601_0_0_1"/>
<evidence type="ECO:0000313" key="3">
    <source>
        <dbReference type="Proteomes" id="UP000008142"/>
    </source>
</evidence>
<gene>
    <name evidence="2" type="ORF">HCEG_05877</name>
</gene>
<dbReference type="Proteomes" id="UP000008142">
    <property type="component" value="Unassembled WGS sequence"/>
</dbReference>
<dbReference type="OMA" id="RIHDGPE"/>
<feature type="region of interest" description="Disordered" evidence="1">
    <location>
        <begin position="1"/>
        <end position="143"/>
    </location>
</feature>
<feature type="compositionally biased region" description="Low complexity" evidence="1">
    <location>
        <begin position="109"/>
        <end position="118"/>
    </location>
</feature>
<evidence type="ECO:0000256" key="1">
    <source>
        <dbReference type="SAM" id="MobiDB-lite"/>
    </source>
</evidence>
<protein>
    <submittedName>
        <fullName evidence="2">Predicted protein</fullName>
    </submittedName>
</protein>